<feature type="non-terminal residue" evidence="1">
    <location>
        <position position="1"/>
    </location>
</feature>
<dbReference type="SUPFAM" id="SSF49723">
    <property type="entry name" value="Lipase/lipooxygenase domain (PLAT/LH2 domain)"/>
    <property type="match status" value="1"/>
</dbReference>
<dbReference type="InterPro" id="IPR036392">
    <property type="entry name" value="PLAT/LH2_dom_sf"/>
</dbReference>
<reference evidence="1 2" key="1">
    <citation type="submission" date="2024-05" db="EMBL/GenBank/DDBJ databases">
        <authorList>
            <person name="Wallberg A."/>
        </authorList>
    </citation>
    <scope>NUCLEOTIDE SEQUENCE [LARGE SCALE GENOMIC DNA]</scope>
</reference>
<evidence type="ECO:0000313" key="1">
    <source>
        <dbReference type="EMBL" id="CAL4120473.1"/>
    </source>
</evidence>
<feature type="non-terminal residue" evidence="1">
    <location>
        <position position="175"/>
    </location>
</feature>
<dbReference type="Gene3D" id="2.60.60.20">
    <property type="entry name" value="PLAT/LH2 domain"/>
    <property type="match status" value="1"/>
</dbReference>
<organism evidence="1 2">
    <name type="scientific">Meganyctiphanes norvegica</name>
    <name type="common">Northern krill</name>
    <name type="synonym">Thysanopoda norvegica</name>
    <dbReference type="NCBI Taxonomy" id="48144"/>
    <lineage>
        <taxon>Eukaryota</taxon>
        <taxon>Metazoa</taxon>
        <taxon>Ecdysozoa</taxon>
        <taxon>Arthropoda</taxon>
        <taxon>Crustacea</taxon>
        <taxon>Multicrustacea</taxon>
        <taxon>Malacostraca</taxon>
        <taxon>Eumalacostraca</taxon>
        <taxon>Eucarida</taxon>
        <taxon>Euphausiacea</taxon>
        <taxon>Euphausiidae</taxon>
        <taxon>Meganyctiphanes</taxon>
    </lineage>
</organism>
<comment type="caution">
    <text evidence="1">The sequence shown here is derived from an EMBL/GenBank/DDBJ whole genome shotgun (WGS) entry which is preliminary data.</text>
</comment>
<keyword evidence="2" id="KW-1185">Reference proteome</keyword>
<gene>
    <name evidence="1" type="ORF">MNOR_LOCUS22052</name>
</gene>
<dbReference type="Proteomes" id="UP001497623">
    <property type="component" value="Unassembled WGS sequence"/>
</dbReference>
<accession>A0AAV2R8J1</accession>
<name>A0AAV2R8J1_MEGNR</name>
<evidence type="ECO:0000313" key="2">
    <source>
        <dbReference type="Proteomes" id="UP001497623"/>
    </source>
</evidence>
<sequence>VTLYMSLTPEAQEHGGDIGIFHIIFHGALGVSERIQLNPEEIFMEPGNEYTYIIGVPDLGHLEFAILEWNYITAYYNPLAWRLLSAPSVYVNRIQINSIEMRERYEFCGMDRAFKSGTAHRLEWQSVCPEKLPNPGATILGSIINFEVENTINSNIEGLNIGLNRLGNGQLINNF</sequence>
<dbReference type="AlphaFoldDB" id="A0AAV2R8J1"/>
<proteinExistence type="predicted"/>
<protein>
    <submittedName>
        <fullName evidence="1">Uncharacterized protein</fullName>
    </submittedName>
</protein>
<dbReference type="EMBL" id="CAXKWB010018235">
    <property type="protein sequence ID" value="CAL4120473.1"/>
    <property type="molecule type" value="Genomic_DNA"/>
</dbReference>